<accession>A0A2P7RR67</accession>
<evidence type="ECO:0000313" key="3">
    <source>
        <dbReference type="Proteomes" id="UP000241229"/>
    </source>
</evidence>
<name>A0A2P7RR67_9HYPH</name>
<dbReference type="InterPro" id="IPR016181">
    <property type="entry name" value="Acyl_CoA_acyltransferase"/>
</dbReference>
<dbReference type="PANTHER" id="PTHR43792:SF1">
    <property type="entry name" value="N-ACETYLTRANSFERASE DOMAIN-CONTAINING PROTEIN"/>
    <property type="match status" value="1"/>
</dbReference>
<reference evidence="2 3" key="1">
    <citation type="submission" date="2018-03" db="EMBL/GenBank/DDBJ databases">
        <title>The draft genome of Mesorhizobium sp. 6GN-30.</title>
        <authorList>
            <person name="Liu L."/>
            <person name="Li L."/>
            <person name="Wang T."/>
            <person name="Zhang X."/>
            <person name="Liang L."/>
        </authorList>
    </citation>
    <scope>NUCLEOTIDE SEQUENCE [LARGE SCALE GENOMIC DNA]</scope>
    <source>
        <strain evidence="2 3">6GN30</strain>
    </source>
</reference>
<dbReference type="Gene3D" id="3.40.630.30">
    <property type="match status" value="1"/>
</dbReference>
<dbReference type="EMBL" id="PXYK01000036">
    <property type="protein sequence ID" value="PSJ52680.1"/>
    <property type="molecule type" value="Genomic_DNA"/>
</dbReference>
<keyword evidence="2" id="KW-0808">Transferase</keyword>
<evidence type="ECO:0000259" key="1">
    <source>
        <dbReference type="PROSITE" id="PS51186"/>
    </source>
</evidence>
<dbReference type="SUPFAM" id="SSF55729">
    <property type="entry name" value="Acyl-CoA N-acyltransferases (Nat)"/>
    <property type="match status" value="1"/>
</dbReference>
<dbReference type="InterPro" id="IPR000182">
    <property type="entry name" value="GNAT_dom"/>
</dbReference>
<keyword evidence="3" id="KW-1185">Reference proteome</keyword>
<organism evidence="2 3">
    <name type="scientific">Kumtagia ephedrae</name>
    <dbReference type="NCBI Taxonomy" id="2116701"/>
    <lineage>
        <taxon>Bacteria</taxon>
        <taxon>Pseudomonadati</taxon>
        <taxon>Pseudomonadota</taxon>
        <taxon>Alphaproteobacteria</taxon>
        <taxon>Hyphomicrobiales</taxon>
        <taxon>Phyllobacteriaceae</taxon>
        <taxon>Kumtagia</taxon>
    </lineage>
</organism>
<protein>
    <submittedName>
        <fullName evidence="2">GNAT family N-acetyltransferase</fullName>
    </submittedName>
</protein>
<dbReference type="AlphaFoldDB" id="A0A2P7RR67"/>
<dbReference type="PANTHER" id="PTHR43792">
    <property type="entry name" value="GNAT FAMILY, PUTATIVE (AFU_ORTHOLOGUE AFUA_3G00765)-RELATED-RELATED"/>
    <property type="match status" value="1"/>
</dbReference>
<dbReference type="PROSITE" id="PS51186">
    <property type="entry name" value="GNAT"/>
    <property type="match status" value="1"/>
</dbReference>
<comment type="caution">
    <text evidence="2">The sequence shown here is derived from an EMBL/GenBank/DDBJ whole genome shotgun (WGS) entry which is preliminary data.</text>
</comment>
<sequence>MTPLRTQRLILRNWLESDRDLFHRINSDDRVMEFFPFRRDRAASDAMMDRMHAGIEADGYGWTAAERIDTGECIGFIGLHKAEIPGIAKPGAHEIGWRLAPEFWGKGFVTEGAAALLDFAFEELGLDEVISFAVWNNDRSTAVMKRLGMRRDGDFDHPLVPDTHPQLKRHELYRLAAEDWRQRRR</sequence>
<dbReference type="RefSeq" id="WP_106775170.1">
    <property type="nucleotide sequence ID" value="NZ_PXYK01000036.1"/>
</dbReference>
<feature type="domain" description="N-acetyltransferase" evidence="1">
    <location>
        <begin position="9"/>
        <end position="178"/>
    </location>
</feature>
<evidence type="ECO:0000313" key="2">
    <source>
        <dbReference type="EMBL" id="PSJ52680.1"/>
    </source>
</evidence>
<gene>
    <name evidence="2" type="ORF">C7I84_26210</name>
</gene>
<dbReference type="Proteomes" id="UP000241229">
    <property type="component" value="Unassembled WGS sequence"/>
</dbReference>
<proteinExistence type="predicted"/>
<dbReference type="GO" id="GO:0016747">
    <property type="term" value="F:acyltransferase activity, transferring groups other than amino-acyl groups"/>
    <property type="evidence" value="ECO:0007669"/>
    <property type="project" value="InterPro"/>
</dbReference>
<dbReference type="OrthoDB" id="6293260at2"/>
<dbReference type="Pfam" id="PF13302">
    <property type="entry name" value="Acetyltransf_3"/>
    <property type="match status" value="1"/>
</dbReference>
<dbReference type="InterPro" id="IPR051531">
    <property type="entry name" value="N-acetyltransferase"/>
</dbReference>